<proteinExistence type="predicted"/>
<dbReference type="InterPro" id="IPR018775">
    <property type="entry name" value="RlaP"/>
</dbReference>
<dbReference type="Proteomes" id="UP000320672">
    <property type="component" value="Chromosome"/>
</dbReference>
<dbReference type="GO" id="GO:0016740">
    <property type="term" value="F:transferase activity"/>
    <property type="evidence" value="ECO:0007669"/>
    <property type="project" value="UniProtKB-KW"/>
</dbReference>
<evidence type="ECO:0000313" key="2">
    <source>
        <dbReference type="Proteomes" id="UP000320672"/>
    </source>
</evidence>
<accession>A0A517MII6</accession>
<keyword evidence="2" id="KW-1185">Reference proteome</keyword>
<sequence length="112" mass="12760">MMQNVSVHHHPLLFVYRVLLTGIHLMRTGEVEANLVKLNETAKLPFLEDLIVQKRNRPEKGTFNSADLDFHTAQYEQLTAELEAAYDESKLPDLPSARPAPNDLLVRLRLGK</sequence>
<dbReference type="EMBL" id="CP036262">
    <property type="protein sequence ID" value="QDS94709.1"/>
    <property type="molecule type" value="Genomic_DNA"/>
</dbReference>
<name>A0A517MII6_9BACT</name>
<keyword evidence="1" id="KW-0808">Transferase</keyword>
<evidence type="ECO:0000313" key="1">
    <source>
        <dbReference type="EMBL" id="QDS94709.1"/>
    </source>
</evidence>
<dbReference type="AlphaFoldDB" id="A0A517MII6"/>
<reference evidence="1 2" key="1">
    <citation type="submission" date="2019-02" db="EMBL/GenBank/DDBJ databases">
        <title>Deep-cultivation of Planctomycetes and their phenomic and genomic characterization uncovers novel biology.</title>
        <authorList>
            <person name="Wiegand S."/>
            <person name="Jogler M."/>
            <person name="Boedeker C."/>
            <person name="Pinto D."/>
            <person name="Vollmers J."/>
            <person name="Rivas-Marin E."/>
            <person name="Kohn T."/>
            <person name="Peeters S.H."/>
            <person name="Heuer A."/>
            <person name="Rast P."/>
            <person name="Oberbeckmann S."/>
            <person name="Bunk B."/>
            <person name="Jeske O."/>
            <person name="Meyerdierks A."/>
            <person name="Storesund J.E."/>
            <person name="Kallscheuer N."/>
            <person name="Luecker S."/>
            <person name="Lage O.M."/>
            <person name="Pohl T."/>
            <person name="Merkel B.J."/>
            <person name="Hornburger P."/>
            <person name="Mueller R.-W."/>
            <person name="Bruemmer F."/>
            <person name="Labrenz M."/>
            <person name="Spormann A.M."/>
            <person name="Op den Camp H."/>
            <person name="Overmann J."/>
            <person name="Amann R."/>
            <person name="Jetten M.S.M."/>
            <person name="Mascher T."/>
            <person name="Medema M.H."/>
            <person name="Devos D.P."/>
            <person name="Kaster A.-K."/>
            <person name="Ovreas L."/>
            <person name="Rohde M."/>
            <person name="Galperin M.Y."/>
            <person name="Jogler C."/>
        </authorList>
    </citation>
    <scope>NUCLEOTIDE SEQUENCE [LARGE SCALE GENOMIC DNA]</scope>
    <source>
        <strain evidence="1 2">FF011L</strain>
    </source>
</reference>
<organism evidence="1 2">
    <name type="scientific">Roseimaritima multifibrata</name>
    <dbReference type="NCBI Taxonomy" id="1930274"/>
    <lineage>
        <taxon>Bacteria</taxon>
        <taxon>Pseudomonadati</taxon>
        <taxon>Planctomycetota</taxon>
        <taxon>Planctomycetia</taxon>
        <taxon>Pirellulales</taxon>
        <taxon>Pirellulaceae</taxon>
        <taxon>Roseimaritima</taxon>
    </lineage>
</organism>
<dbReference type="RefSeq" id="WP_145352685.1">
    <property type="nucleotide sequence ID" value="NZ_CP036262.1"/>
</dbReference>
<dbReference type="KEGG" id="rml:FF011L_34890"/>
<gene>
    <name evidence="1" type="ORF">FF011L_34890</name>
</gene>
<dbReference type="Pfam" id="PF10127">
    <property type="entry name" value="RlaP"/>
    <property type="match status" value="1"/>
</dbReference>
<dbReference type="OrthoDB" id="9796845at2"/>
<protein>
    <submittedName>
        <fullName evidence="1">Putative nucleotidyltransferase</fullName>
    </submittedName>
</protein>